<organism evidence="1 2">
    <name type="scientific">Arthrobacter terrae</name>
    <dbReference type="NCBI Taxonomy" id="2935737"/>
    <lineage>
        <taxon>Bacteria</taxon>
        <taxon>Bacillati</taxon>
        <taxon>Actinomycetota</taxon>
        <taxon>Actinomycetes</taxon>
        <taxon>Micrococcales</taxon>
        <taxon>Micrococcaceae</taxon>
        <taxon>Arthrobacter</taxon>
    </lineage>
</organism>
<evidence type="ECO:0000313" key="1">
    <source>
        <dbReference type="EMBL" id="MBG0741603.1"/>
    </source>
</evidence>
<proteinExistence type="predicted"/>
<comment type="caution">
    <text evidence="1">The sequence shown here is derived from an EMBL/GenBank/DDBJ whole genome shotgun (WGS) entry which is preliminary data.</text>
</comment>
<dbReference type="RefSeq" id="WP_196398534.1">
    <property type="nucleotide sequence ID" value="NZ_JADNYM010000034.1"/>
</dbReference>
<reference evidence="1 2" key="1">
    <citation type="submission" date="2020-11" db="EMBL/GenBank/DDBJ databases">
        <title>Arthrobacter antarcticus sp. nov., isolated from Antarctic Soil.</title>
        <authorList>
            <person name="Li J."/>
        </authorList>
    </citation>
    <scope>NUCLEOTIDE SEQUENCE [LARGE SCALE GENOMIC DNA]</scope>
    <source>
        <strain evidence="1 2">Z1-20</strain>
    </source>
</reference>
<sequence>MLELGTLTNRLFKELDRTCPNPGARTNYDRIVTELESREAADKSPLGPSRS</sequence>
<dbReference type="EMBL" id="JADNYM010000034">
    <property type="protein sequence ID" value="MBG0741603.1"/>
    <property type="molecule type" value="Genomic_DNA"/>
</dbReference>
<dbReference type="Proteomes" id="UP000655366">
    <property type="component" value="Unassembled WGS sequence"/>
</dbReference>
<protein>
    <submittedName>
        <fullName evidence="1">Uncharacterized protein</fullName>
    </submittedName>
</protein>
<accession>A0A931CNS1</accession>
<dbReference type="AlphaFoldDB" id="A0A931CNS1"/>
<gene>
    <name evidence="1" type="ORF">IV500_19785</name>
</gene>
<evidence type="ECO:0000313" key="2">
    <source>
        <dbReference type="Proteomes" id="UP000655366"/>
    </source>
</evidence>
<keyword evidence="2" id="KW-1185">Reference proteome</keyword>
<name>A0A931CNS1_9MICC</name>